<reference evidence="1 2" key="1">
    <citation type="journal article" date="2012" name="Genome Biol.">
        <title>Sequencing three crocodilian genomes to illuminate the evolution of archosaurs and amniotes.</title>
        <authorList>
            <person name="St John J.A."/>
            <person name="Braun E.L."/>
            <person name="Isberg S.R."/>
            <person name="Miles L.G."/>
            <person name="Chong A.Y."/>
            <person name="Gongora J."/>
            <person name="Dalzell P."/>
            <person name="Moran C."/>
            <person name="Bed'hom B."/>
            <person name="Abzhanov A."/>
            <person name="Burgess S.C."/>
            <person name="Cooksey A.M."/>
            <person name="Castoe T.A."/>
            <person name="Crawford N.G."/>
            <person name="Densmore L.D."/>
            <person name="Drew J.C."/>
            <person name="Edwards S.V."/>
            <person name="Faircloth B.C."/>
            <person name="Fujita M.K."/>
            <person name="Greenwold M.J."/>
            <person name="Hoffmann F.G."/>
            <person name="Howard J.M."/>
            <person name="Iguchi T."/>
            <person name="Janes D.E."/>
            <person name="Khan S.Y."/>
            <person name="Kohno S."/>
            <person name="de Koning A.J."/>
            <person name="Lance S.L."/>
            <person name="McCarthy F.M."/>
            <person name="McCormack J.E."/>
            <person name="Merchant M.E."/>
            <person name="Peterson D.G."/>
            <person name="Pollock D.D."/>
            <person name="Pourmand N."/>
            <person name="Raney B.J."/>
            <person name="Roessler K.A."/>
            <person name="Sanford J.R."/>
            <person name="Sawyer R.H."/>
            <person name="Schmidt C.J."/>
            <person name="Triplett E.W."/>
            <person name="Tuberville T.D."/>
            <person name="Venegas-Anaya M."/>
            <person name="Howard J.T."/>
            <person name="Jarvis E.D."/>
            <person name="Guillette L.J.Jr."/>
            <person name="Glenn T.C."/>
            <person name="Green R.E."/>
            <person name="Ray D.A."/>
        </authorList>
    </citation>
    <scope>NUCLEOTIDE SEQUENCE [LARGE SCALE GENOMIC DNA]</scope>
    <source>
        <strain evidence="1">KSC_2009_1</strain>
    </source>
</reference>
<proteinExistence type="predicted"/>
<evidence type="ECO:0000313" key="1">
    <source>
        <dbReference type="EMBL" id="KYO17904.1"/>
    </source>
</evidence>
<accession>A0A151M071</accession>
<dbReference type="AlphaFoldDB" id="A0A151M071"/>
<keyword evidence="2" id="KW-1185">Reference proteome</keyword>
<dbReference type="EMBL" id="AKHW03006853">
    <property type="protein sequence ID" value="KYO17904.1"/>
    <property type="molecule type" value="Genomic_DNA"/>
</dbReference>
<sequence length="72" mass="8042">MDSGKSLPTWFQDPLLHSVPKTDGALGLNEGYVEENIVHGTSALFASEVERFQGCPQEMPPLTFFLFLIMKK</sequence>
<dbReference type="Proteomes" id="UP000050525">
    <property type="component" value="Unassembled WGS sequence"/>
</dbReference>
<organism evidence="1 2">
    <name type="scientific">Alligator mississippiensis</name>
    <name type="common">American alligator</name>
    <dbReference type="NCBI Taxonomy" id="8496"/>
    <lineage>
        <taxon>Eukaryota</taxon>
        <taxon>Metazoa</taxon>
        <taxon>Chordata</taxon>
        <taxon>Craniata</taxon>
        <taxon>Vertebrata</taxon>
        <taxon>Euteleostomi</taxon>
        <taxon>Archelosauria</taxon>
        <taxon>Archosauria</taxon>
        <taxon>Crocodylia</taxon>
        <taxon>Alligatoridae</taxon>
        <taxon>Alligatorinae</taxon>
        <taxon>Alligator</taxon>
    </lineage>
</organism>
<comment type="caution">
    <text evidence="1">The sequence shown here is derived from an EMBL/GenBank/DDBJ whole genome shotgun (WGS) entry which is preliminary data.</text>
</comment>
<gene>
    <name evidence="1" type="ORF">Y1Q_0011552</name>
</gene>
<protein>
    <submittedName>
        <fullName evidence="1">Uncharacterized protein</fullName>
    </submittedName>
</protein>
<evidence type="ECO:0000313" key="2">
    <source>
        <dbReference type="Proteomes" id="UP000050525"/>
    </source>
</evidence>
<name>A0A151M071_ALLMI</name>